<proteinExistence type="inferred from homology"/>
<evidence type="ECO:0000256" key="2">
    <source>
        <dbReference type="SAM" id="Phobius"/>
    </source>
</evidence>
<dbReference type="AlphaFoldDB" id="G9EQQ2"/>
<dbReference type="RefSeq" id="WP_006871507.1">
    <property type="nucleotide sequence ID" value="NZ_JH413831.1"/>
</dbReference>
<sequence>MPKKRITLILGISVLVILALYYTVTKWYSPPQRLTLYGNVDIRDVNLSFRVSGRLSELTVDEGDDVHQGQLIARIDSAPYIREVNSAKAAVNQQKAALAYAETVYAREKKLYGTGASSIDRYQNALTSRDAAKAGLEKAIADLSQSSLRLQDTYLYSPADGAVLTRAVEPGTMLATGATVITVSLVNPVWVRAYISEKELTKAKQGTRVIVYADSRPNDSFDGVIGFVSPTAEFTPKTVETTDLRTELVYRLRIIMRDPKHELRQGMPVTVKFID</sequence>
<accession>G9EQQ2</accession>
<keyword evidence="2" id="KW-0472">Membrane</keyword>
<comment type="similarity">
    <text evidence="1">Belongs to the membrane fusion protein (MFP) (TC 8.A.1) family.</text>
</comment>
<dbReference type="PANTHER" id="PTHR30469">
    <property type="entry name" value="MULTIDRUG RESISTANCE PROTEIN MDTA"/>
    <property type="match status" value="1"/>
</dbReference>
<dbReference type="eggNOG" id="COG0845">
    <property type="taxonomic scope" value="Bacteria"/>
</dbReference>
<organism evidence="5 6">
    <name type="scientific">Legionella drancourtii LLAP12</name>
    <dbReference type="NCBI Taxonomy" id="658187"/>
    <lineage>
        <taxon>Bacteria</taxon>
        <taxon>Pseudomonadati</taxon>
        <taxon>Pseudomonadota</taxon>
        <taxon>Gammaproteobacteria</taxon>
        <taxon>Legionellales</taxon>
        <taxon>Legionellaceae</taxon>
        <taxon>Legionella</taxon>
    </lineage>
</organism>
<dbReference type="EMBL" id="JH413831">
    <property type="protein sequence ID" value="EHL30415.1"/>
    <property type="molecule type" value="Genomic_DNA"/>
</dbReference>
<feature type="domain" description="YknX-like beta-barrel" evidence="4">
    <location>
        <begin position="191"/>
        <end position="272"/>
    </location>
</feature>
<dbReference type="InterPro" id="IPR006143">
    <property type="entry name" value="RND_pump_MFP"/>
</dbReference>
<dbReference type="Gene3D" id="2.40.50.100">
    <property type="match status" value="1"/>
</dbReference>
<dbReference type="Pfam" id="PF25917">
    <property type="entry name" value="BSH_RND"/>
    <property type="match status" value="1"/>
</dbReference>
<keyword evidence="6" id="KW-1185">Reference proteome</keyword>
<dbReference type="Gene3D" id="1.10.287.470">
    <property type="entry name" value="Helix hairpin bin"/>
    <property type="match status" value="1"/>
</dbReference>
<evidence type="ECO:0000256" key="1">
    <source>
        <dbReference type="ARBA" id="ARBA00009477"/>
    </source>
</evidence>
<keyword evidence="2" id="KW-0812">Transmembrane</keyword>
<dbReference type="STRING" id="658187.LDG_7603"/>
<evidence type="ECO:0000259" key="4">
    <source>
        <dbReference type="Pfam" id="PF25990"/>
    </source>
</evidence>
<dbReference type="InterPro" id="IPR058636">
    <property type="entry name" value="Beta-barrel_YknX"/>
</dbReference>
<dbReference type="Gene3D" id="2.40.30.170">
    <property type="match status" value="1"/>
</dbReference>
<evidence type="ECO:0000259" key="3">
    <source>
        <dbReference type="Pfam" id="PF25917"/>
    </source>
</evidence>
<name>G9EQQ2_9GAMM</name>
<feature type="transmembrane region" description="Helical" evidence="2">
    <location>
        <begin position="6"/>
        <end position="24"/>
    </location>
</feature>
<dbReference type="InParanoid" id="G9EQQ2"/>
<keyword evidence="2" id="KW-1133">Transmembrane helix</keyword>
<reference evidence="5 6" key="1">
    <citation type="journal article" date="2011" name="BMC Genomics">
        <title>Insight into cross-talk between intra-amoebal pathogens.</title>
        <authorList>
            <person name="Gimenez G."/>
            <person name="Bertelli C."/>
            <person name="Moliner C."/>
            <person name="Robert C."/>
            <person name="Raoult D."/>
            <person name="Fournier P.E."/>
            <person name="Greub G."/>
        </authorList>
    </citation>
    <scope>NUCLEOTIDE SEQUENCE [LARGE SCALE GENOMIC DNA]</scope>
    <source>
        <strain evidence="5 6">LLAP12</strain>
    </source>
</reference>
<dbReference type="GO" id="GO:0015562">
    <property type="term" value="F:efflux transmembrane transporter activity"/>
    <property type="evidence" value="ECO:0007669"/>
    <property type="project" value="TreeGrafter"/>
</dbReference>
<dbReference type="InterPro" id="IPR058625">
    <property type="entry name" value="MdtA-like_BSH"/>
</dbReference>
<dbReference type="Pfam" id="PF25990">
    <property type="entry name" value="Beta-barrel_YknX"/>
    <property type="match status" value="1"/>
</dbReference>
<dbReference type="FunCoup" id="G9EQQ2">
    <property type="interactions" value="51"/>
</dbReference>
<dbReference type="SUPFAM" id="SSF111369">
    <property type="entry name" value="HlyD-like secretion proteins"/>
    <property type="match status" value="1"/>
</dbReference>
<evidence type="ECO:0000313" key="6">
    <source>
        <dbReference type="Proteomes" id="UP000002770"/>
    </source>
</evidence>
<dbReference type="Proteomes" id="UP000002770">
    <property type="component" value="Unassembled WGS sequence"/>
</dbReference>
<feature type="domain" description="Multidrug resistance protein MdtA-like barrel-sandwich hybrid" evidence="3">
    <location>
        <begin position="44"/>
        <end position="180"/>
    </location>
</feature>
<protein>
    <submittedName>
        <fullName evidence="5">Uncharacterized protein</fullName>
    </submittedName>
</protein>
<dbReference type="NCBIfam" id="TIGR01730">
    <property type="entry name" value="RND_mfp"/>
    <property type="match status" value="1"/>
</dbReference>
<dbReference type="OrthoDB" id="8558741at2"/>
<dbReference type="GO" id="GO:1990281">
    <property type="term" value="C:efflux pump complex"/>
    <property type="evidence" value="ECO:0007669"/>
    <property type="project" value="TreeGrafter"/>
</dbReference>
<dbReference type="HOGENOM" id="CLU_018816_6_3_6"/>
<evidence type="ECO:0000313" key="5">
    <source>
        <dbReference type="EMBL" id="EHL30415.1"/>
    </source>
</evidence>
<gene>
    <name evidence="5" type="ORF">LDG_7603</name>
</gene>